<gene>
    <name evidence="2" type="ORF">RBU60_05500</name>
</gene>
<dbReference type="Gene3D" id="1.50.10.20">
    <property type="match status" value="1"/>
</dbReference>
<organism evidence="2 3">
    <name type="scientific">Mesonia profundi</name>
    <dbReference type="NCBI Taxonomy" id="3070998"/>
    <lineage>
        <taxon>Bacteria</taxon>
        <taxon>Pseudomonadati</taxon>
        <taxon>Bacteroidota</taxon>
        <taxon>Flavobacteriia</taxon>
        <taxon>Flavobacteriales</taxon>
        <taxon>Flavobacteriaceae</taxon>
        <taxon>Mesonia</taxon>
    </lineage>
</organism>
<reference evidence="2 3" key="1">
    <citation type="submission" date="2023-08" db="EMBL/GenBank/DDBJ databases">
        <title>Mesonia sp. MT50, isolated from deep-sea sediment of the Mariana Trench.</title>
        <authorList>
            <person name="Fu H."/>
        </authorList>
    </citation>
    <scope>NUCLEOTIDE SEQUENCE [LARGE SCALE GENOMIC DNA]</scope>
    <source>
        <strain evidence="2 3">MT50</strain>
    </source>
</reference>
<dbReference type="Pfam" id="PF03190">
    <property type="entry name" value="Thioredox_DsbH"/>
    <property type="match status" value="1"/>
</dbReference>
<protein>
    <submittedName>
        <fullName evidence="2">Thioredoxin domain-containing protein</fullName>
    </submittedName>
</protein>
<dbReference type="PIRSF" id="PIRSF006402">
    <property type="entry name" value="UCP006402_thioredoxin"/>
    <property type="match status" value="1"/>
</dbReference>
<evidence type="ECO:0000313" key="3">
    <source>
        <dbReference type="Proteomes" id="UP001230915"/>
    </source>
</evidence>
<keyword evidence="3" id="KW-1185">Reference proteome</keyword>
<dbReference type="CDD" id="cd02955">
    <property type="entry name" value="SSP411"/>
    <property type="match status" value="1"/>
</dbReference>
<evidence type="ECO:0000313" key="2">
    <source>
        <dbReference type="EMBL" id="MDQ7917024.1"/>
    </source>
</evidence>
<comment type="caution">
    <text evidence="2">The sequence shown here is derived from an EMBL/GenBank/DDBJ whole genome shotgun (WGS) entry which is preliminary data.</text>
</comment>
<name>A0ABU1A069_9FLAO</name>
<sequence length="673" mass="79142">MNFAQNNLKNQSSPYLLQHANNPIHWQIWSENTLKEAQKQDKLLIISIGYTACHWCHVMEKEIFEKQEVAHLMNENFISIKVDREEHPDVDQFYMLALQIMTRQGGWPLNIIALPNGKPIWGATYLPQKQWLSALHQLKDLYQKDPAKMEEYAEKLEQGILSTQLIEEPKNTLFKKETLKEAVQKWSQNFDWTNGGDKGAPKFMMPNQLQYLLRYGFQENDKNVLNYVKLTLYKIAQGGINDAVGGGFSRYSVDDKWHIPHFEKMLYDNAQLASLYAKAYQVFNEDVFKETAKKTLRFIEKELGNPEDLFYASYDADSLNEKGEQEEGAYYIWNKALLQELLKKDFPLFSDLFNINHKGYWENGAYVLFKTENSKELLEKYNLTEEQLEQKEAHCLQILQQERLKRPLPILDHKCLTSWNALTISSFINYYQATTDEYYLNLALQSARAIWEKLYDKKLFKNYVNGEKQILGTLEDYAFLIKAFLELYQVTFEETWLTKAEELTGIAFAEFFNEEKNLFHLSPKDNTYLFTRLFEVHDNVIPSSNAVMCNNLFILGKLSEKETYSKLAKKMLHTYADSFKSTPANYSEWMNTYLNYTNPYYSLSFGDKCKDKKSYFLERYLPNVLLSPKMPIHLSQKDFRESDNSDYMFLCKEQACEKPTKKNIEVLHQILFK</sequence>
<dbReference type="PANTHER" id="PTHR42899:SF1">
    <property type="entry name" value="SPERMATOGENESIS-ASSOCIATED PROTEIN 20"/>
    <property type="match status" value="1"/>
</dbReference>
<dbReference type="InterPro" id="IPR024705">
    <property type="entry name" value="Ssp411"/>
</dbReference>
<dbReference type="InterPro" id="IPR008928">
    <property type="entry name" value="6-hairpin_glycosidase_sf"/>
</dbReference>
<dbReference type="SUPFAM" id="SSF48208">
    <property type="entry name" value="Six-hairpin glycosidases"/>
    <property type="match status" value="1"/>
</dbReference>
<dbReference type="RefSeq" id="WP_308863707.1">
    <property type="nucleotide sequence ID" value="NZ_JAVHUL010000010.1"/>
</dbReference>
<dbReference type="Gene3D" id="3.40.30.10">
    <property type="entry name" value="Glutaredoxin"/>
    <property type="match status" value="1"/>
</dbReference>
<proteinExistence type="predicted"/>
<accession>A0ABU1A069</accession>
<dbReference type="Proteomes" id="UP001230915">
    <property type="component" value="Unassembled WGS sequence"/>
</dbReference>
<evidence type="ECO:0000259" key="1">
    <source>
        <dbReference type="Pfam" id="PF03190"/>
    </source>
</evidence>
<dbReference type="EMBL" id="JAVHUL010000010">
    <property type="protein sequence ID" value="MDQ7917024.1"/>
    <property type="molecule type" value="Genomic_DNA"/>
</dbReference>
<dbReference type="InterPro" id="IPR004879">
    <property type="entry name" value="Ssp411-like_TRX"/>
</dbReference>
<feature type="domain" description="Spermatogenesis-associated protein 20-like TRX" evidence="1">
    <location>
        <begin position="5"/>
        <end position="158"/>
    </location>
</feature>
<dbReference type="InterPro" id="IPR036249">
    <property type="entry name" value="Thioredoxin-like_sf"/>
</dbReference>
<dbReference type="PANTHER" id="PTHR42899">
    <property type="entry name" value="SPERMATOGENESIS-ASSOCIATED PROTEIN 20"/>
    <property type="match status" value="1"/>
</dbReference>
<dbReference type="SUPFAM" id="SSF52833">
    <property type="entry name" value="Thioredoxin-like"/>
    <property type="match status" value="1"/>
</dbReference>